<dbReference type="EMBL" id="CAFBND010000164">
    <property type="protein sequence ID" value="CAB4961590.1"/>
    <property type="molecule type" value="Genomic_DNA"/>
</dbReference>
<organism evidence="2">
    <name type="scientific">freshwater metagenome</name>
    <dbReference type="NCBI Taxonomy" id="449393"/>
    <lineage>
        <taxon>unclassified sequences</taxon>
        <taxon>metagenomes</taxon>
        <taxon>ecological metagenomes</taxon>
    </lineage>
</organism>
<evidence type="ECO:0000313" key="1">
    <source>
        <dbReference type="EMBL" id="CAB4848976.1"/>
    </source>
</evidence>
<proteinExistence type="predicted"/>
<dbReference type="EMBL" id="CAFBPU010000077">
    <property type="protein sequence ID" value="CAB5040363.1"/>
    <property type="molecule type" value="Genomic_DNA"/>
</dbReference>
<name>A0A6J7L0K6_9ZZZZ</name>
<sequence>MAKTKNEARTAWHEAEDDYRKVCEPYFLDKGTASLDRMATLAINKARVKADRCWDAYLRRCQD</sequence>
<dbReference type="EMBL" id="CAFBIZ010000070">
    <property type="protein sequence ID" value="CAB4848976.1"/>
    <property type="molecule type" value="Genomic_DNA"/>
</dbReference>
<gene>
    <name evidence="1" type="ORF">UFOPK3268_00691</name>
    <name evidence="2" type="ORF">UFOPK3752_02315</name>
    <name evidence="3" type="ORF">UFOPK4150_02322</name>
</gene>
<reference evidence="2" key="1">
    <citation type="submission" date="2020-05" db="EMBL/GenBank/DDBJ databases">
        <authorList>
            <person name="Chiriac C."/>
            <person name="Salcher M."/>
            <person name="Ghai R."/>
            <person name="Kavagutti S V."/>
        </authorList>
    </citation>
    <scope>NUCLEOTIDE SEQUENCE</scope>
</reference>
<evidence type="ECO:0000313" key="3">
    <source>
        <dbReference type="EMBL" id="CAB5040363.1"/>
    </source>
</evidence>
<accession>A0A6J7L0K6</accession>
<evidence type="ECO:0000313" key="2">
    <source>
        <dbReference type="EMBL" id="CAB4961590.1"/>
    </source>
</evidence>
<protein>
    <submittedName>
        <fullName evidence="2">Unannotated protein</fullName>
    </submittedName>
</protein>
<dbReference type="AlphaFoldDB" id="A0A6J7L0K6"/>